<name>A0ABR4AD69_9LECA</name>
<evidence type="ECO:0000259" key="2">
    <source>
        <dbReference type="Pfam" id="PF22807"/>
    </source>
</evidence>
<dbReference type="EMBL" id="JBEFKJ010000011">
    <property type="protein sequence ID" value="KAL2043436.1"/>
    <property type="molecule type" value="Genomic_DNA"/>
</dbReference>
<protein>
    <recommendedName>
        <fullName evidence="2">Pyrroloquinoline quinone-dependent pyranose dehydrogenase beta-propeller domain-containing protein</fullName>
    </recommendedName>
</protein>
<evidence type="ECO:0000313" key="3">
    <source>
        <dbReference type="EMBL" id="KAL2043436.1"/>
    </source>
</evidence>
<feature type="signal peptide" evidence="1">
    <location>
        <begin position="1"/>
        <end position="22"/>
    </location>
</feature>
<dbReference type="Pfam" id="PF22807">
    <property type="entry name" value="TrAA12"/>
    <property type="match status" value="1"/>
</dbReference>
<gene>
    <name evidence="3" type="ORF">N7G274_003743</name>
</gene>
<keyword evidence="4" id="KW-1185">Reference proteome</keyword>
<proteinExistence type="predicted"/>
<dbReference type="Proteomes" id="UP001590950">
    <property type="component" value="Unassembled WGS sequence"/>
</dbReference>
<dbReference type="InterPro" id="IPR011042">
    <property type="entry name" value="6-blade_b-propeller_TolB-like"/>
</dbReference>
<feature type="chain" id="PRO_5046659157" description="Pyrroloquinoline quinone-dependent pyranose dehydrogenase beta-propeller domain-containing protein" evidence="1">
    <location>
        <begin position="23"/>
        <end position="474"/>
    </location>
</feature>
<evidence type="ECO:0000256" key="1">
    <source>
        <dbReference type="SAM" id="SignalP"/>
    </source>
</evidence>
<feature type="domain" description="Pyrroloquinoline quinone-dependent pyranose dehydrogenase beta-propeller" evidence="2">
    <location>
        <begin position="40"/>
        <end position="428"/>
    </location>
</feature>
<dbReference type="InterPro" id="IPR054539">
    <property type="entry name" value="Beta-prop_PDH"/>
</dbReference>
<organism evidence="3 4">
    <name type="scientific">Stereocaulon virgatum</name>
    <dbReference type="NCBI Taxonomy" id="373712"/>
    <lineage>
        <taxon>Eukaryota</taxon>
        <taxon>Fungi</taxon>
        <taxon>Dikarya</taxon>
        <taxon>Ascomycota</taxon>
        <taxon>Pezizomycotina</taxon>
        <taxon>Lecanoromycetes</taxon>
        <taxon>OSLEUM clade</taxon>
        <taxon>Lecanoromycetidae</taxon>
        <taxon>Lecanorales</taxon>
        <taxon>Lecanorineae</taxon>
        <taxon>Stereocaulaceae</taxon>
        <taxon>Stereocaulon</taxon>
    </lineage>
</organism>
<keyword evidence="1" id="KW-0732">Signal</keyword>
<dbReference type="Gene3D" id="2.120.10.30">
    <property type="entry name" value="TolB, C-terminal domain"/>
    <property type="match status" value="1"/>
</dbReference>
<accession>A0ABR4AD69</accession>
<reference evidence="3 4" key="1">
    <citation type="submission" date="2024-09" db="EMBL/GenBank/DDBJ databases">
        <title>Rethinking Asexuality: The Enigmatic Case of Functional Sexual Genes in Lepraria (Stereocaulaceae).</title>
        <authorList>
            <person name="Doellman M."/>
            <person name="Sun Y."/>
            <person name="Barcenas-Pena A."/>
            <person name="Lumbsch H.T."/>
            <person name="Grewe F."/>
        </authorList>
    </citation>
    <scope>NUCLEOTIDE SEQUENCE [LARGE SCALE GENOMIC DNA]</scope>
    <source>
        <strain evidence="3 4">Mercado 3170</strain>
    </source>
</reference>
<comment type="caution">
    <text evidence="3">The sequence shown here is derived from an EMBL/GenBank/DDBJ whole genome shotgun (WGS) entry which is preliminary data.</text>
</comment>
<dbReference type="InterPro" id="IPR011041">
    <property type="entry name" value="Quinoprot_gluc/sorb_DH_b-prop"/>
</dbReference>
<sequence length="474" mass="50450">MSIFFFSAAAVLLSSLLAPVSGQSSSSCSTSLTPTNSIKPSVASGYQAALVATGLTRPRSIKFDNLGNLLVVQAGVGIESLQLQDNGGTCITVKSKKTVIQARTLNHGLALSQDGRTLYASSPEAAYSWDYDPATSTASKTNTTLVSNMTTEDHTTRTLLMSQKVNGTLLISRGSTSNIDLEAEVLSSGHSQIRAFNLLNITSKGYDYNTDGLRLGWGLRNSVGVAEHPNTGGIYSVENSVDQATRDGQDVHEDNPGEEMNFHGYLNGTVYAPQGSNYGYPYCFAAWAPSDLPMNSNLTVGSQFAIGDQNNTINDTYCAEQTLPRLTFQAHMAPLDIVFNNSGNDGWVTFHGSWDRTDPSGYKVSTIRFANGEPVAPANSNTSYTDIFANANNDVCPQNCFRPVSMAFDSQGRMFVSSDASGEIYLVLRDEASNGTIEGTGSSGSDGTKTSGADRLGSSFGALVFAALAIRYIT</sequence>
<dbReference type="SUPFAM" id="SSF50952">
    <property type="entry name" value="Soluble quinoprotein glucose dehydrogenase"/>
    <property type="match status" value="1"/>
</dbReference>
<evidence type="ECO:0000313" key="4">
    <source>
        <dbReference type="Proteomes" id="UP001590950"/>
    </source>
</evidence>